<proteinExistence type="predicted"/>
<dbReference type="AlphaFoldDB" id="A0A3P7N4L6"/>
<reference evidence="1 2" key="1">
    <citation type="submission" date="2018-11" db="EMBL/GenBank/DDBJ databases">
        <authorList>
            <consortium name="Pathogen Informatics"/>
        </authorList>
    </citation>
    <scope>NUCLEOTIDE SEQUENCE [LARGE SCALE GENOMIC DNA]</scope>
</reference>
<gene>
    <name evidence="1" type="ORF">DILT_LOCUS16542</name>
</gene>
<accession>A0A3P7N4L6</accession>
<sequence length="87" mass="9891">MDQVVDWICPRHHAHLSIVRLLEGKWVPVTSNNIEWRTGGQAAAAISVNMRKELVVLVKQIHCIEQGIVMTFPLVFNESQALVYQIL</sequence>
<name>A0A3P7N4L6_DIBLA</name>
<dbReference type="Proteomes" id="UP000281553">
    <property type="component" value="Unassembled WGS sequence"/>
</dbReference>
<keyword evidence="2" id="KW-1185">Reference proteome</keyword>
<protein>
    <submittedName>
        <fullName evidence="1">Uncharacterized protein</fullName>
    </submittedName>
</protein>
<dbReference type="EMBL" id="UYRU01085539">
    <property type="protein sequence ID" value="VDN34570.1"/>
    <property type="molecule type" value="Genomic_DNA"/>
</dbReference>
<evidence type="ECO:0000313" key="1">
    <source>
        <dbReference type="EMBL" id="VDN34570.1"/>
    </source>
</evidence>
<evidence type="ECO:0000313" key="2">
    <source>
        <dbReference type="Proteomes" id="UP000281553"/>
    </source>
</evidence>
<organism evidence="1 2">
    <name type="scientific">Dibothriocephalus latus</name>
    <name type="common">Fish tapeworm</name>
    <name type="synonym">Diphyllobothrium latum</name>
    <dbReference type="NCBI Taxonomy" id="60516"/>
    <lineage>
        <taxon>Eukaryota</taxon>
        <taxon>Metazoa</taxon>
        <taxon>Spiralia</taxon>
        <taxon>Lophotrochozoa</taxon>
        <taxon>Platyhelminthes</taxon>
        <taxon>Cestoda</taxon>
        <taxon>Eucestoda</taxon>
        <taxon>Diphyllobothriidea</taxon>
        <taxon>Diphyllobothriidae</taxon>
        <taxon>Dibothriocephalus</taxon>
    </lineage>
</organism>